<evidence type="ECO:0000313" key="5">
    <source>
        <dbReference type="Proteomes" id="UP000054560"/>
    </source>
</evidence>
<dbReference type="RefSeq" id="XP_014159150.1">
    <property type="nucleotide sequence ID" value="XM_014303675.1"/>
</dbReference>
<reference evidence="4 5" key="1">
    <citation type="submission" date="2011-02" db="EMBL/GenBank/DDBJ databases">
        <title>The Genome Sequence of Sphaeroforma arctica JP610.</title>
        <authorList>
            <consortium name="The Broad Institute Genome Sequencing Platform"/>
            <person name="Russ C."/>
            <person name="Cuomo C."/>
            <person name="Young S.K."/>
            <person name="Zeng Q."/>
            <person name="Gargeya S."/>
            <person name="Alvarado L."/>
            <person name="Berlin A."/>
            <person name="Chapman S.B."/>
            <person name="Chen Z."/>
            <person name="Freedman E."/>
            <person name="Gellesch M."/>
            <person name="Goldberg J."/>
            <person name="Griggs A."/>
            <person name="Gujja S."/>
            <person name="Heilman E."/>
            <person name="Heiman D."/>
            <person name="Howarth C."/>
            <person name="Mehta T."/>
            <person name="Neiman D."/>
            <person name="Pearson M."/>
            <person name="Roberts A."/>
            <person name="Saif S."/>
            <person name="Shea T."/>
            <person name="Shenoy N."/>
            <person name="Sisk P."/>
            <person name="Stolte C."/>
            <person name="Sykes S."/>
            <person name="White J."/>
            <person name="Yandava C."/>
            <person name="Burger G."/>
            <person name="Gray M.W."/>
            <person name="Holland P.W.H."/>
            <person name="King N."/>
            <person name="Lang F.B.F."/>
            <person name="Roger A.J."/>
            <person name="Ruiz-Trillo I."/>
            <person name="Haas B."/>
            <person name="Nusbaum C."/>
            <person name="Birren B."/>
        </authorList>
    </citation>
    <scope>NUCLEOTIDE SEQUENCE [LARGE SCALE GENOMIC DNA]</scope>
    <source>
        <strain evidence="4 5">JP610</strain>
    </source>
</reference>
<evidence type="ECO:0000256" key="3">
    <source>
        <dbReference type="PROSITE-ProRule" id="PRU00023"/>
    </source>
</evidence>
<dbReference type="PROSITE" id="PS50088">
    <property type="entry name" value="ANK_REPEAT"/>
    <property type="match status" value="4"/>
</dbReference>
<keyword evidence="5" id="KW-1185">Reference proteome</keyword>
<sequence length="365" mass="39764">MFGLNISEFCCRGLDKDTLSRDYGSGRRSDETCLRTLLRNLTSQERKELQDKSDVYGSSFIHWVSRWGCPETVGSVLSVRKGDAKLRDKQGITPLHVAALGGHTLCVQQLIDNGADVRALTYQTHHTPLHYACIGGSVEAVSMLLSNGAESTSVCLPYKRTCLHIACIQGHTEVVVRLIQENATELELNYITVESTDTMDSIENSSTTGSANYIDCIDKFGLTPLALAMAKGHSQTAFKLLSLGADINCGIAGVVHDEGFEPLQHSQEAVNGITLWHCASAMSDISVLQNITQQSEEYDGSEAAGEWVTKCDGQLRAPLHYAVVYEREETVEKLLSLGAEIASLDTYGMSALHYAVQKGNDIVSI</sequence>
<gene>
    <name evidence="4" type="ORF">SARC_02544</name>
</gene>
<dbReference type="Pfam" id="PF13637">
    <property type="entry name" value="Ank_4"/>
    <property type="match status" value="1"/>
</dbReference>
<dbReference type="eggNOG" id="KOG4177">
    <property type="taxonomic scope" value="Eukaryota"/>
</dbReference>
<proteinExistence type="predicted"/>
<dbReference type="SUPFAM" id="SSF48403">
    <property type="entry name" value="Ankyrin repeat"/>
    <property type="match status" value="1"/>
</dbReference>
<name>A0A0L0GAH2_9EUKA</name>
<keyword evidence="2 3" id="KW-0040">ANK repeat</keyword>
<dbReference type="Proteomes" id="UP000054560">
    <property type="component" value="Unassembled WGS sequence"/>
</dbReference>
<dbReference type="SMART" id="SM00248">
    <property type="entry name" value="ANK"/>
    <property type="match status" value="6"/>
</dbReference>
<protein>
    <submittedName>
        <fullName evidence="4">Uncharacterized protein</fullName>
    </submittedName>
</protein>
<dbReference type="InterPro" id="IPR036770">
    <property type="entry name" value="Ankyrin_rpt-contain_sf"/>
</dbReference>
<feature type="repeat" description="ANK" evidence="3">
    <location>
        <begin position="314"/>
        <end position="346"/>
    </location>
</feature>
<dbReference type="OrthoDB" id="5402602at2759"/>
<dbReference type="AlphaFoldDB" id="A0A0L0GAH2"/>
<evidence type="ECO:0000256" key="2">
    <source>
        <dbReference type="ARBA" id="ARBA00023043"/>
    </source>
</evidence>
<dbReference type="PANTHER" id="PTHR24198">
    <property type="entry name" value="ANKYRIN REPEAT AND PROTEIN KINASE DOMAIN-CONTAINING PROTEIN"/>
    <property type="match status" value="1"/>
</dbReference>
<keyword evidence="1" id="KW-0677">Repeat</keyword>
<feature type="repeat" description="ANK" evidence="3">
    <location>
        <begin position="220"/>
        <end position="248"/>
    </location>
</feature>
<feature type="repeat" description="ANK" evidence="3">
    <location>
        <begin position="90"/>
        <end position="122"/>
    </location>
</feature>
<evidence type="ECO:0000313" key="4">
    <source>
        <dbReference type="EMBL" id="KNC85248.1"/>
    </source>
</evidence>
<dbReference type="STRING" id="667725.A0A0L0GAH2"/>
<dbReference type="PANTHER" id="PTHR24198:SF165">
    <property type="entry name" value="ANKYRIN REPEAT-CONTAINING PROTEIN-RELATED"/>
    <property type="match status" value="1"/>
</dbReference>
<dbReference type="PROSITE" id="PS50297">
    <property type="entry name" value="ANK_REP_REGION"/>
    <property type="match status" value="4"/>
</dbReference>
<dbReference type="Pfam" id="PF12796">
    <property type="entry name" value="Ank_2"/>
    <property type="match status" value="2"/>
</dbReference>
<dbReference type="Gene3D" id="1.25.40.20">
    <property type="entry name" value="Ankyrin repeat-containing domain"/>
    <property type="match status" value="2"/>
</dbReference>
<organism evidence="4 5">
    <name type="scientific">Sphaeroforma arctica JP610</name>
    <dbReference type="NCBI Taxonomy" id="667725"/>
    <lineage>
        <taxon>Eukaryota</taxon>
        <taxon>Ichthyosporea</taxon>
        <taxon>Ichthyophonida</taxon>
        <taxon>Sphaeroforma</taxon>
    </lineage>
</organism>
<dbReference type="GeneID" id="25903048"/>
<evidence type="ECO:0000256" key="1">
    <source>
        <dbReference type="ARBA" id="ARBA00022737"/>
    </source>
</evidence>
<feature type="repeat" description="ANK" evidence="3">
    <location>
        <begin position="124"/>
        <end position="150"/>
    </location>
</feature>
<accession>A0A0L0GAH2</accession>
<dbReference type="EMBL" id="KQ241712">
    <property type="protein sequence ID" value="KNC85248.1"/>
    <property type="molecule type" value="Genomic_DNA"/>
</dbReference>
<dbReference type="InterPro" id="IPR002110">
    <property type="entry name" value="Ankyrin_rpt"/>
</dbReference>